<evidence type="ECO:0000313" key="2">
    <source>
        <dbReference type="Proteomes" id="UP001230426"/>
    </source>
</evidence>
<comment type="caution">
    <text evidence="1">The sequence shown here is derived from an EMBL/GenBank/DDBJ whole genome shotgun (WGS) entry which is preliminary data.</text>
</comment>
<reference evidence="1 2" key="1">
    <citation type="submission" date="2023-07" db="EMBL/GenBank/DDBJ databases">
        <title>Sequencing the genomes of 1000 actinobacteria strains.</title>
        <authorList>
            <person name="Klenk H.-P."/>
        </authorList>
    </citation>
    <scope>NUCLEOTIDE SEQUENCE [LARGE SCALE GENOMIC DNA]</scope>
    <source>
        <strain evidence="1 2">DSM 44109</strain>
    </source>
</reference>
<organism evidence="1 2">
    <name type="scientific">Streptosporangium brasiliense</name>
    <dbReference type="NCBI Taxonomy" id="47480"/>
    <lineage>
        <taxon>Bacteria</taxon>
        <taxon>Bacillati</taxon>
        <taxon>Actinomycetota</taxon>
        <taxon>Actinomycetes</taxon>
        <taxon>Streptosporangiales</taxon>
        <taxon>Streptosporangiaceae</taxon>
        <taxon>Streptosporangium</taxon>
    </lineage>
</organism>
<sequence>MSISTSCLSAFSISRLTPRMIPAKVGSSEKTRVAGSGKTRAIESARWVTRLRAAWLGT</sequence>
<proteinExistence type="predicted"/>
<dbReference type="EMBL" id="JAUSRB010000002">
    <property type="protein sequence ID" value="MDP9866253.1"/>
    <property type="molecule type" value="Genomic_DNA"/>
</dbReference>
<name>A0ABT9RAH3_9ACTN</name>
<protein>
    <submittedName>
        <fullName evidence="1">Uncharacterized protein</fullName>
    </submittedName>
</protein>
<gene>
    <name evidence="1" type="ORF">J2S55_005519</name>
</gene>
<evidence type="ECO:0000313" key="1">
    <source>
        <dbReference type="EMBL" id="MDP9866253.1"/>
    </source>
</evidence>
<accession>A0ABT9RAH3</accession>
<dbReference type="Proteomes" id="UP001230426">
    <property type="component" value="Unassembled WGS sequence"/>
</dbReference>
<keyword evidence="2" id="KW-1185">Reference proteome</keyword>